<name>A0A507D536_9FUNG</name>
<evidence type="ECO:0000313" key="4">
    <source>
        <dbReference type="EMBL" id="TPX46632.1"/>
    </source>
</evidence>
<accession>A0A507D536</accession>
<evidence type="ECO:0000256" key="3">
    <source>
        <dbReference type="SAM" id="SignalP"/>
    </source>
</evidence>
<sequence>MFKLAPFTLFFAPLVAAQSYSYDLALGAFVSATSTFSNPPCNLFTCGPNQVVMNPPNSTVDIGQWVSEPGPCDEDWQAASSGNISPQGRRNESLYIDWSANFGTQLMSEVRFRYGNVAVNPWAVQLIIHSQTAMNTNPVAVPMMDGSQFYAFTFQEPVTASGVELIFYGLQSRDEGKTCFVAVSNVEAWTGAPPNPIPTGGSDFDSSAGASKLITIGGLVAMILLPIIAGILCVGLGGWFLHSRRKNLLARNSIVARDTELRKRAQRGESREHRLVDEEEEREPHVEAGPVATTANVWNNAV</sequence>
<dbReference type="OrthoDB" id="2109214at2759"/>
<dbReference type="Proteomes" id="UP000320333">
    <property type="component" value="Unassembled WGS sequence"/>
</dbReference>
<keyword evidence="2" id="KW-0812">Transmembrane</keyword>
<keyword evidence="2" id="KW-0472">Membrane</keyword>
<gene>
    <name evidence="4" type="ORF">CcCBS67573_g10304</name>
</gene>
<evidence type="ECO:0000256" key="1">
    <source>
        <dbReference type="SAM" id="MobiDB-lite"/>
    </source>
</evidence>
<reference evidence="4 5" key="1">
    <citation type="journal article" date="2019" name="Sci. Rep.">
        <title>Comparative genomics of chytrid fungi reveal insights into the obligate biotrophic and pathogenic lifestyle of Synchytrium endobioticum.</title>
        <authorList>
            <person name="van de Vossenberg B.T.L.H."/>
            <person name="Warris S."/>
            <person name="Nguyen H.D.T."/>
            <person name="van Gent-Pelzer M.P.E."/>
            <person name="Joly D.L."/>
            <person name="van de Geest H.C."/>
            <person name="Bonants P.J.M."/>
            <person name="Smith D.S."/>
            <person name="Levesque C.A."/>
            <person name="van der Lee T.A.J."/>
        </authorList>
    </citation>
    <scope>NUCLEOTIDE SEQUENCE [LARGE SCALE GENOMIC DNA]</scope>
    <source>
        <strain evidence="4 5">CBS 675.73</strain>
    </source>
</reference>
<comment type="caution">
    <text evidence="4">The sequence shown here is derived from an EMBL/GenBank/DDBJ whole genome shotgun (WGS) entry which is preliminary data.</text>
</comment>
<feature type="chain" id="PRO_5021333259" evidence="3">
    <location>
        <begin position="18"/>
        <end position="302"/>
    </location>
</feature>
<dbReference type="AlphaFoldDB" id="A0A507D536"/>
<proteinExistence type="predicted"/>
<protein>
    <submittedName>
        <fullName evidence="4">Uncharacterized protein</fullName>
    </submittedName>
</protein>
<dbReference type="EMBL" id="QEAP01001354">
    <property type="protein sequence ID" value="TPX46632.1"/>
    <property type="molecule type" value="Genomic_DNA"/>
</dbReference>
<feature type="transmembrane region" description="Helical" evidence="2">
    <location>
        <begin position="213"/>
        <end position="241"/>
    </location>
</feature>
<keyword evidence="3" id="KW-0732">Signal</keyword>
<keyword evidence="2" id="KW-1133">Transmembrane helix</keyword>
<keyword evidence="5" id="KW-1185">Reference proteome</keyword>
<evidence type="ECO:0000256" key="2">
    <source>
        <dbReference type="SAM" id="Phobius"/>
    </source>
</evidence>
<feature type="signal peptide" evidence="3">
    <location>
        <begin position="1"/>
        <end position="17"/>
    </location>
</feature>
<feature type="region of interest" description="Disordered" evidence="1">
    <location>
        <begin position="265"/>
        <end position="286"/>
    </location>
</feature>
<evidence type="ECO:0000313" key="5">
    <source>
        <dbReference type="Proteomes" id="UP000320333"/>
    </source>
</evidence>
<organism evidence="4 5">
    <name type="scientific">Chytriomyces confervae</name>
    <dbReference type="NCBI Taxonomy" id="246404"/>
    <lineage>
        <taxon>Eukaryota</taxon>
        <taxon>Fungi</taxon>
        <taxon>Fungi incertae sedis</taxon>
        <taxon>Chytridiomycota</taxon>
        <taxon>Chytridiomycota incertae sedis</taxon>
        <taxon>Chytridiomycetes</taxon>
        <taxon>Chytridiales</taxon>
        <taxon>Chytriomycetaceae</taxon>
        <taxon>Chytriomyces</taxon>
    </lineage>
</organism>